<dbReference type="PANTHER" id="PTHR41259">
    <property type="entry name" value="DOUBLE-STRAND BREAK REPAIR RAD50 ATPASE, PUTATIVE-RELATED"/>
    <property type="match status" value="1"/>
</dbReference>
<dbReference type="EMBL" id="FRDJ01000008">
    <property type="protein sequence ID" value="SHN64856.1"/>
    <property type="molecule type" value="Genomic_DNA"/>
</dbReference>
<feature type="coiled-coil region" evidence="1">
    <location>
        <begin position="480"/>
        <end position="551"/>
    </location>
</feature>
<protein>
    <submittedName>
        <fullName evidence="4">PEP-CTERM protein-sorting domain-containing protein</fullName>
    </submittedName>
</protein>
<dbReference type="PANTHER" id="PTHR41259:SF1">
    <property type="entry name" value="DOUBLE-STRAND BREAK REPAIR RAD50 ATPASE, PUTATIVE-RELATED"/>
    <property type="match status" value="1"/>
</dbReference>
<reference evidence="5" key="1">
    <citation type="submission" date="2016-12" db="EMBL/GenBank/DDBJ databases">
        <authorList>
            <person name="Varghese N."/>
            <person name="Submissions S."/>
        </authorList>
    </citation>
    <scope>NUCLEOTIDE SEQUENCE [LARGE SCALE GENOMIC DNA]</scope>
    <source>
        <strain evidence="5">DSM 13020</strain>
    </source>
</reference>
<dbReference type="InterPro" id="IPR027417">
    <property type="entry name" value="P-loop_NTPase"/>
</dbReference>
<keyword evidence="1" id="KW-0175">Coiled coil</keyword>
<evidence type="ECO:0000259" key="3">
    <source>
        <dbReference type="Pfam" id="PF13476"/>
    </source>
</evidence>
<feature type="transmembrane region" description="Helical" evidence="2">
    <location>
        <begin position="402"/>
        <end position="421"/>
    </location>
</feature>
<evidence type="ECO:0000256" key="1">
    <source>
        <dbReference type="SAM" id="Coils"/>
    </source>
</evidence>
<dbReference type="InterPro" id="IPR038729">
    <property type="entry name" value="Rad50/SbcC_AAA"/>
</dbReference>
<feature type="domain" description="Rad50/SbcC-type AAA" evidence="3">
    <location>
        <begin position="5"/>
        <end position="225"/>
    </location>
</feature>
<dbReference type="STRING" id="1121883.SAMN02745226_01459"/>
<feature type="coiled-coil region" evidence="1">
    <location>
        <begin position="583"/>
        <end position="610"/>
    </location>
</feature>
<dbReference type="RefSeq" id="WP_072759974.1">
    <property type="nucleotide sequence ID" value="NZ_FRDJ01000008.1"/>
</dbReference>
<keyword evidence="2" id="KW-1133">Transmembrane helix</keyword>
<keyword evidence="2" id="KW-0472">Membrane</keyword>
<proteinExistence type="predicted"/>
<dbReference type="OrthoDB" id="9764467at2"/>
<dbReference type="GO" id="GO:0006302">
    <property type="term" value="P:double-strand break repair"/>
    <property type="evidence" value="ECO:0007669"/>
    <property type="project" value="InterPro"/>
</dbReference>
<dbReference type="Proteomes" id="UP000184207">
    <property type="component" value="Unassembled WGS sequence"/>
</dbReference>
<organism evidence="4 5">
    <name type="scientific">Fervidobacterium gondwanense DSM 13020</name>
    <dbReference type="NCBI Taxonomy" id="1121883"/>
    <lineage>
        <taxon>Bacteria</taxon>
        <taxon>Thermotogati</taxon>
        <taxon>Thermotogota</taxon>
        <taxon>Thermotogae</taxon>
        <taxon>Thermotogales</taxon>
        <taxon>Fervidobacteriaceae</taxon>
        <taxon>Fervidobacterium</taxon>
    </lineage>
</organism>
<name>A0A1M7T2D0_FERGO</name>
<sequence>MFVRKIHIDGFGKFVDKDFQFGPGLNVVYGPNESGKTTLSKFLLYSLARINTNVSKYKPWGLDVFGGYVETSDGRYIFGDDENTAQKYEMSVLENVAFLLEDDDLETIQIDKNILESSLRKKTEKSEEGRLIKEAIRRAERLNLNACLSGLNEKLKEVENEISAISAEIKKKNEVFVQIRKLLESSRKVEREINELNIVLGNLREGQKAELQSNIFELKKELESVKLELSKYSWIESIEPSVVEEIQNLILRSNSISAQLDNVENEEKILREKLEQKEREIEDKLKTLGETSQEELESVGLRLKHLNLLSRMYSERVQNVSEEEPLWKVFLENPNILDDVEEEEQRYREEVSTIESQKLAIQDEIERNEARAKYSRDLAVLSTSAGIVLFVLGLLFKNLSIFMYAPSALFLLLAVLLAINWKKKISLVSVLQEKLLQVSMSTPKQPQTLKILSSYGIGNIKQLRKKYAEFLEWKVQNIERQRQINELKDIEQEIIRELSKFGVTGAAQMIVSAVENLQRVFNELQEVLYEKETLERKITQLRGEYLSLQKEYKNIVEVISAKLENYKIGKEEIELYRANYERYQTLKTRHSELTSLIRQLNEELDNEDVNPKILELKIILGEQIRRKGEIDKKIGELNSLYSSITVDKTKLSELFAEKDILELRIGIIGNLIAKLGEVKEFLNEKFEAFVQAYHTVFNDKFVRFFDRISGMPRNFVVMPDLSIKIVIEGDVKDPGEYLSGSTKDLLIFAIKDALYKTFYDGNLPLVIDNTLIRFDDDRLKRICEFLRTESDYRQIILLTSDRRILDIFKDSNVHMINLEG</sequence>
<gene>
    <name evidence="4" type="ORF">SAMN02745226_01459</name>
</gene>
<accession>A0A1M7T2D0</accession>
<dbReference type="SUPFAM" id="SSF52540">
    <property type="entry name" value="P-loop containing nucleoside triphosphate hydrolases"/>
    <property type="match status" value="1"/>
</dbReference>
<dbReference type="Pfam" id="PF13476">
    <property type="entry name" value="AAA_23"/>
    <property type="match status" value="1"/>
</dbReference>
<dbReference type="Gene3D" id="3.40.50.300">
    <property type="entry name" value="P-loop containing nucleotide triphosphate hydrolases"/>
    <property type="match status" value="2"/>
</dbReference>
<feature type="transmembrane region" description="Helical" evidence="2">
    <location>
        <begin position="378"/>
        <end position="396"/>
    </location>
</feature>
<dbReference type="GO" id="GO:0016887">
    <property type="term" value="F:ATP hydrolysis activity"/>
    <property type="evidence" value="ECO:0007669"/>
    <property type="project" value="InterPro"/>
</dbReference>
<keyword evidence="5" id="KW-1185">Reference proteome</keyword>
<evidence type="ECO:0000313" key="4">
    <source>
        <dbReference type="EMBL" id="SHN64856.1"/>
    </source>
</evidence>
<evidence type="ECO:0000256" key="2">
    <source>
        <dbReference type="SAM" id="Phobius"/>
    </source>
</evidence>
<feature type="coiled-coil region" evidence="1">
    <location>
        <begin position="141"/>
        <end position="294"/>
    </location>
</feature>
<dbReference type="AlphaFoldDB" id="A0A1M7T2D0"/>
<keyword evidence="2" id="KW-0812">Transmembrane</keyword>
<evidence type="ECO:0000313" key="5">
    <source>
        <dbReference type="Proteomes" id="UP000184207"/>
    </source>
</evidence>